<proteinExistence type="predicted"/>
<keyword evidence="2" id="KW-1185">Reference proteome</keyword>
<dbReference type="CDD" id="cd00096">
    <property type="entry name" value="Ig"/>
    <property type="match status" value="1"/>
</dbReference>
<dbReference type="GeneID" id="106476794"/>
<dbReference type="Pfam" id="PF07686">
    <property type="entry name" value="V-set"/>
    <property type="match status" value="1"/>
</dbReference>
<dbReference type="RefSeq" id="XP_013792875.2">
    <property type="nucleotide sequence ID" value="XM_013937421.2"/>
</dbReference>
<sequence length="149" mass="17222">ADGLRIIKLDIPKNVRLAREVTLSCMYDLEEDNLYSVKWYKDDLEFFRYVPKEIPQRQFFPLDGINIDFTRSNKDVVYIQDVQMSTGGRYRCEVSADAPSFRTVSTEKVMTVNVETGRAVRGQCNFKAMTVLVLITTVFGRRVEHSVHC</sequence>
<dbReference type="PROSITE" id="PS50835">
    <property type="entry name" value="IG_LIKE"/>
    <property type="match status" value="1"/>
</dbReference>
<reference evidence="3" key="1">
    <citation type="submission" date="2025-08" db="UniProtKB">
        <authorList>
            <consortium name="RefSeq"/>
        </authorList>
    </citation>
    <scope>IDENTIFICATION</scope>
    <source>
        <tissue evidence="3">Muscle</tissue>
    </source>
</reference>
<feature type="non-terminal residue" evidence="3">
    <location>
        <position position="1"/>
    </location>
</feature>
<protein>
    <submittedName>
        <fullName evidence="3">Uncharacterized protein LOC106476794</fullName>
    </submittedName>
</protein>
<dbReference type="SUPFAM" id="SSF48726">
    <property type="entry name" value="Immunoglobulin"/>
    <property type="match status" value="1"/>
</dbReference>
<dbReference type="InterPro" id="IPR013783">
    <property type="entry name" value="Ig-like_fold"/>
</dbReference>
<dbReference type="PANTHER" id="PTHR21261">
    <property type="entry name" value="BEAT PROTEIN"/>
    <property type="match status" value="1"/>
</dbReference>
<dbReference type="InterPro" id="IPR013106">
    <property type="entry name" value="Ig_V-set"/>
</dbReference>
<dbReference type="PANTHER" id="PTHR21261:SF15">
    <property type="entry name" value="BEATEN PATH IIIA, ISOFORM D-RELATED"/>
    <property type="match status" value="1"/>
</dbReference>
<name>A0ABM1C245_LIMPO</name>
<dbReference type="Proteomes" id="UP000694941">
    <property type="component" value="Unplaced"/>
</dbReference>
<accession>A0ABM1C245</accession>
<feature type="domain" description="Ig-like" evidence="1">
    <location>
        <begin position="1"/>
        <end position="105"/>
    </location>
</feature>
<evidence type="ECO:0000259" key="1">
    <source>
        <dbReference type="PROSITE" id="PS50835"/>
    </source>
</evidence>
<dbReference type="InterPro" id="IPR036179">
    <property type="entry name" value="Ig-like_dom_sf"/>
</dbReference>
<dbReference type="InterPro" id="IPR007110">
    <property type="entry name" value="Ig-like_dom"/>
</dbReference>
<evidence type="ECO:0000313" key="3">
    <source>
        <dbReference type="RefSeq" id="XP_013792875.2"/>
    </source>
</evidence>
<organism evidence="2 3">
    <name type="scientific">Limulus polyphemus</name>
    <name type="common">Atlantic horseshoe crab</name>
    <dbReference type="NCBI Taxonomy" id="6850"/>
    <lineage>
        <taxon>Eukaryota</taxon>
        <taxon>Metazoa</taxon>
        <taxon>Ecdysozoa</taxon>
        <taxon>Arthropoda</taxon>
        <taxon>Chelicerata</taxon>
        <taxon>Merostomata</taxon>
        <taxon>Xiphosura</taxon>
        <taxon>Limulidae</taxon>
        <taxon>Limulus</taxon>
    </lineage>
</organism>
<gene>
    <name evidence="3" type="primary">LOC106476794</name>
</gene>
<evidence type="ECO:0000313" key="2">
    <source>
        <dbReference type="Proteomes" id="UP000694941"/>
    </source>
</evidence>
<dbReference type="Gene3D" id="2.60.40.10">
    <property type="entry name" value="Immunoglobulins"/>
    <property type="match status" value="1"/>
</dbReference>